<keyword evidence="6" id="KW-0143">Chaperone</keyword>
<dbReference type="PROSITE" id="PS50297">
    <property type="entry name" value="ANK_REP_REGION"/>
    <property type="match status" value="1"/>
</dbReference>
<accession>A0A1R2BVI1</accession>
<reference evidence="11 12" key="1">
    <citation type="submission" date="2016-11" db="EMBL/GenBank/DDBJ databases">
        <title>The macronuclear genome of Stentor coeruleus: a giant cell with tiny introns.</title>
        <authorList>
            <person name="Slabodnick M."/>
            <person name="Ruby J.G."/>
            <person name="Reiff S.B."/>
            <person name="Swart E.C."/>
            <person name="Gosai S."/>
            <person name="Prabakaran S."/>
            <person name="Witkowska E."/>
            <person name="Larue G.E."/>
            <person name="Fisher S."/>
            <person name="Freeman R.M."/>
            <person name="Gunawardena J."/>
            <person name="Chu W."/>
            <person name="Stover N.A."/>
            <person name="Gregory B.D."/>
            <person name="Nowacki M."/>
            <person name="Derisi J."/>
            <person name="Roy S.W."/>
            <person name="Marshall W.F."/>
            <person name="Sood P."/>
        </authorList>
    </citation>
    <scope>NUCLEOTIDE SEQUENCE [LARGE SCALE GENOMIC DNA]</scope>
    <source>
        <strain evidence="11">WM001</strain>
    </source>
</reference>
<evidence type="ECO:0000256" key="2">
    <source>
        <dbReference type="ARBA" id="ARBA00022737"/>
    </source>
</evidence>
<name>A0A1R2BVI1_9CILI</name>
<keyword evidence="5" id="KW-0472">Membrane</keyword>
<feature type="region of interest" description="Disordered" evidence="9">
    <location>
        <begin position="553"/>
        <end position="572"/>
    </location>
</feature>
<proteinExistence type="predicted"/>
<organism evidence="11 12">
    <name type="scientific">Stentor coeruleus</name>
    <dbReference type="NCBI Taxonomy" id="5963"/>
    <lineage>
        <taxon>Eukaryota</taxon>
        <taxon>Sar</taxon>
        <taxon>Alveolata</taxon>
        <taxon>Ciliophora</taxon>
        <taxon>Postciliodesmatophora</taxon>
        <taxon>Heterotrichea</taxon>
        <taxon>Heterotrichida</taxon>
        <taxon>Stentoridae</taxon>
        <taxon>Stentor</taxon>
    </lineage>
</organism>
<evidence type="ECO:0000313" key="11">
    <source>
        <dbReference type="EMBL" id="OMJ80774.1"/>
    </source>
</evidence>
<dbReference type="PROSITE" id="PS50088">
    <property type="entry name" value="ANK_REPEAT"/>
    <property type="match status" value="1"/>
</dbReference>
<evidence type="ECO:0000256" key="5">
    <source>
        <dbReference type="ARBA" id="ARBA00023136"/>
    </source>
</evidence>
<keyword evidence="3" id="KW-0256">Endoplasmic reticulum</keyword>
<dbReference type="EMBL" id="MPUH01000408">
    <property type="protein sequence ID" value="OMJ80774.1"/>
    <property type="molecule type" value="Genomic_DNA"/>
</dbReference>
<dbReference type="AlphaFoldDB" id="A0A1R2BVI1"/>
<evidence type="ECO:0000256" key="7">
    <source>
        <dbReference type="ARBA" id="ARBA00037107"/>
    </source>
</evidence>
<feature type="repeat" description="ANK" evidence="8">
    <location>
        <begin position="151"/>
        <end position="183"/>
    </location>
</feature>
<comment type="subcellular location">
    <subcellularLocation>
        <location evidence="1">Endoplasmic reticulum membrane</location>
    </subcellularLocation>
</comment>
<dbReference type="PANTHER" id="PTHR12447">
    <property type="entry name" value="ANKYRIN REPEAT DOMAIN-CONTAINING PROTEIN 13"/>
    <property type="match status" value="1"/>
</dbReference>
<keyword evidence="12" id="KW-1185">Reference proteome</keyword>
<keyword evidence="2" id="KW-0677">Repeat</keyword>
<evidence type="ECO:0000256" key="6">
    <source>
        <dbReference type="ARBA" id="ARBA00023186"/>
    </source>
</evidence>
<comment type="function">
    <text evidence="7">Acts as a molecular chaperone for G protein-coupled receptors, regulating their biogenesis and exit from the ER.</text>
</comment>
<comment type="caution">
    <text evidence="11">The sequence shown here is derived from an EMBL/GenBank/DDBJ whole genome shotgun (WGS) entry which is preliminary data.</text>
</comment>
<dbReference type="Gene3D" id="1.25.40.20">
    <property type="entry name" value="Ankyrin repeat-containing domain"/>
    <property type="match status" value="1"/>
</dbReference>
<dbReference type="SUPFAM" id="SSF48403">
    <property type="entry name" value="Ankyrin repeat"/>
    <property type="match status" value="1"/>
</dbReference>
<evidence type="ECO:0000256" key="1">
    <source>
        <dbReference type="ARBA" id="ARBA00004586"/>
    </source>
</evidence>
<protein>
    <recommendedName>
        <fullName evidence="10">Ankyrin repeat domain-containing protein</fullName>
    </recommendedName>
</protein>
<evidence type="ECO:0000259" key="10">
    <source>
        <dbReference type="Pfam" id="PF11904"/>
    </source>
</evidence>
<dbReference type="InterPro" id="IPR021832">
    <property type="entry name" value="ANKRD13"/>
</dbReference>
<gene>
    <name evidence="11" type="ORF">SteCoe_18882</name>
</gene>
<evidence type="ECO:0000256" key="9">
    <source>
        <dbReference type="SAM" id="MobiDB-lite"/>
    </source>
</evidence>
<dbReference type="Pfam" id="PF11904">
    <property type="entry name" value="ANKRD13_C"/>
    <property type="match status" value="2"/>
</dbReference>
<dbReference type="PANTHER" id="PTHR12447:SF25">
    <property type="entry name" value="ANKYRIN REPEAT DOMAIN-CONTAINING PROTEIN 13C"/>
    <property type="match status" value="1"/>
</dbReference>
<feature type="domain" description="Ankyrin repeat" evidence="10">
    <location>
        <begin position="270"/>
        <end position="396"/>
    </location>
</feature>
<sequence length="610" mass="70853">MKSLRKTLKELLVLFLDFQPQAIDEVKRVQKVLRALRVLNYLDLSRIKLDKKISTSFSNFRSKINADLWENWVVRRVMYGFHIFQDDQEYTTKIYSDLLGFIKNVMPIPEHIEEFPLHRAVIERKLFKIRQICIGDDCNFFHIHIDQPDLLGNTALMLAVKLKLHDEVQVLIDHGADPKYRLSNLMPSPIEFAIAMEDKALLKKLVVGYHQNLHSSWNDNIEDFAETLISIPDFSIRMKWECISKFIPFLKKFTPSDEYYIVKKGNKLKIDLTLIGWEQLRAKRGRVSLLFDGDFYRVIAIDHDKNTSRELFTDLSIEQIEKHTDELLKNKKFSGDLLFSNCSVLKKKSWRGLNQHEIIENFPCDEYSVSCSLALTFKKRQVLIEKELSKIQSFEEYFSICQKDCHRSLMLTSKLEKNTNKHIKANLWCAENFPIKITDLMPLLDLLASVSQKAKRFHEFLSSNQMFYNIGFPLKAKIPLMLTVTALIAFKELRIEGIEDSEFDFEGKIAYGMVSCLEIPHQISSYESEYSEQIILEDSTFIGPKLALLPTPQLQNDSEEESTIPSGPKPFAEESREKLKLVESRSLIMGKVKIYLESLPKSSNDIDIVI</sequence>
<dbReference type="InterPro" id="IPR002110">
    <property type="entry name" value="Ankyrin_rpt"/>
</dbReference>
<dbReference type="OrthoDB" id="1938156at2759"/>
<evidence type="ECO:0000256" key="3">
    <source>
        <dbReference type="ARBA" id="ARBA00022824"/>
    </source>
</evidence>
<dbReference type="InterPro" id="IPR036770">
    <property type="entry name" value="Ankyrin_rpt-contain_sf"/>
</dbReference>
<dbReference type="Proteomes" id="UP000187209">
    <property type="component" value="Unassembled WGS sequence"/>
</dbReference>
<evidence type="ECO:0000256" key="4">
    <source>
        <dbReference type="ARBA" id="ARBA00023043"/>
    </source>
</evidence>
<evidence type="ECO:0000313" key="12">
    <source>
        <dbReference type="Proteomes" id="UP000187209"/>
    </source>
</evidence>
<feature type="domain" description="Ankyrin repeat" evidence="10">
    <location>
        <begin position="410"/>
        <end position="496"/>
    </location>
</feature>
<evidence type="ECO:0000256" key="8">
    <source>
        <dbReference type="PROSITE-ProRule" id="PRU00023"/>
    </source>
</evidence>
<keyword evidence="4 8" id="KW-0040">ANK repeat</keyword>
<dbReference type="InterPro" id="IPR055285">
    <property type="entry name" value="ANKRD13_C"/>
</dbReference>
<dbReference type="GO" id="GO:0005789">
    <property type="term" value="C:endoplasmic reticulum membrane"/>
    <property type="evidence" value="ECO:0007669"/>
    <property type="project" value="UniProtKB-SubCell"/>
</dbReference>